<reference evidence="3 4" key="1">
    <citation type="submission" date="2024-04" db="EMBL/GenBank/DDBJ databases">
        <title>Isolation of an actinomycete strain from pig manure.</title>
        <authorList>
            <person name="Gong T."/>
            <person name="Yu Z."/>
            <person name="An M."/>
            <person name="Wei C."/>
            <person name="Yang W."/>
            <person name="Liu L."/>
        </authorList>
    </citation>
    <scope>NUCLEOTIDE SEQUENCE [LARGE SCALE GENOMIC DNA]</scope>
    <source>
        <strain evidence="3 4">ZF39</strain>
    </source>
</reference>
<dbReference type="EMBL" id="CP154795">
    <property type="protein sequence ID" value="XAN07494.1"/>
    <property type="molecule type" value="Genomic_DNA"/>
</dbReference>
<dbReference type="Pfam" id="PF03747">
    <property type="entry name" value="ADP_ribosyl_GH"/>
    <property type="match status" value="1"/>
</dbReference>
<dbReference type="Proteomes" id="UP001442841">
    <property type="component" value="Chromosome"/>
</dbReference>
<organism evidence="3 4">
    <name type="scientific">Ammonicoccus fulvus</name>
    <dbReference type="NCBI Taxonomy" id="3138240"/>
    <lineage>
        <taxon>Bacteria</taxon>
        <taxon>Bacillati</taxon>
        <taxon>Actinomycetota</taxon>
        <taxon>Actinomycetes</taxon>
        <taxon>Propionibacteriales</taxon>
        <taxon>Propionibacteriaceae</taxon>
        <taxon>Ammonicoccus</taxon>
    </lineage>
</organism>
<gene>
    <name evidence="3" type="ORF">AADG42_09370</name>
</gene>
<evidence type="ECO:0000313" key="4">
    <source>
        <dbReference type="Proteomes" id="UP001442841"/>
    </source>
</evidence>
<dbReference type="Gene3D" id="1.10.4080.10">
    <property type="entry name" value="ADP-ribosylation/Crystallin J1"/>
    <property type="match status" value="1"/>
</dbReference>
<proteinExistence type="inferred from homology"/>
<sequence>MDDVVADRAAGVLLGQAVGDALGVPYEFGTTRLEGEAKMLGGGLGGYRPGQYSDDTEMAVCIAQVSCDGHDLTSEEALTLVAHRFMAWRRTDPPDIGVQTRAVLGDGAEVSGEELTARARAYFERTGRAAGNGGLMRTGIVGLSRLDDREATAAAARAVCELTHADPLAPESCVLWSEAVRVAVLEGRFDVRGGLDLLPADRVAYWSERLDEADAGPAARFTANGFTVVALQAAWAAIRETDPVGAGEEAPLEGPSAEDGSDRAEQIRIGQLHIRAALQRAIEIGNDTDTVAAIAGTLLGARYGAAALPWEWVEQINGWPELTASSLVGLAHATARHGRA</sequence>
<comment type="similarity">
    <text evidence="1">Belongs to the ADP-ribosylglycohydrolase family.</text>
</comment>
<keyword evidence="2" id="KW-0378">Hydrolase</keyword>
<dbReference type="InterPro" id="IPR005502">
    <property type="entry name" value="Ribosyl_crysJ1"/>
</dbReference>
<dbReference type="InterPro" id="IPR036705">
    <property type="entry name" value="Ribosyl_crysJ1_sf"/>
</dbReference>
<protein>
    <submittedName>
        <fullName evidence="3">ADP-ribosylglycohydrolase family protein</fullName>
    </submittedName>
</protein>
<accession>A0ABZ3FQY9</accession>
<name>A0ABZ3FQY9_9ACTN</name>
<dbReference type="InterPro" id="IPR050792">
    <property type="entry name" value="ADP-ribosylglycohydrolase"/>
</dbReference>
<evidence type="ECO:0000256" key="2">
    <source>
        <dbReference type="ARBA" id="ARBA00022801"/>
    </source>
</evidence>
<dbReference type="PANTHER" id="PTHR16222:SF24">
    <property type="entry name" value="ADP-RIBOSYLHYDROLASE ARH3"/>
    <property type="match status" value="1"/>
</dbReference>
<keyword evidence="4" id="KW-1185">Reference proteome</keyword>
<dbReference type="SUPFAM" id="SSF101478">
    <property type="entry name" value="ADP-ribosylglycohydrolase"/>
    <property type="match status" value="1"/>
</dbReference>
<dbReference type="PANTHER" id="PTHR16222">
    <property type="entry name" value="ADP-RIBOSYLGLYCOHYDROLASE"/>
    <property type="match status" value="1"/>
</dbReference>
<evidence type="ECO:0000256" key="1">
    <source>
        <dbReference type="ARBA" id="ARBA00010702"/>
    </source>
</evidence>
<dbReference type="RefSeq" id="WP_425308955.1">
    <property type="nucleotide sequence ID" value="NZ_CP154795.1"/>
</dbReference>
<evidence type="ECO:0000313" key="3">
    <source>
        <dbReference type="EMBL" id="XAN07494.1"/>
    </source>
</evidence>